<comment type="caution">
    <text evidence="1">The sequence shown here is derived from an EMBL/GenBank/DDBJ whole genome shotgun (WGS) entry which is preliminary data.</text>
</comment>
<dbReference type="EMBL" id="AYZQ01000001">
    <property type="protein sequence ID" value="KRM73045.1"/>
    <property type="molecule type" value="Genomic_DNA"/>
</dbReference>
<name>A0A0R2B1Y0_9LACO</name>
<dbReference type="Proteomes" id="UP000051672">
    <property type="component" value="Unassembled WGS sequence"/>
</dbReference>
<dbReference type="PATRIC" id="fig|1423727.3.peg.772"/>
<dbReference type="OrthoDB" id="2301865at2"/>
<accession>A0A0R2B1Y0</accession>
<dbReference type="RefSeq" id="WP_057894048.1">
    <property type="nucleotide sequence ID" value="NZ_AYZQ01000001.1"/>
</dbReference>
<keyword evidence="2" id="KW-1185">Reference proteome</keyword>
<reference evidence="1 2" key="1">
    <citation type="journal article" date="2015" name="Genome Announc.">
        <title>Expanding the biotechnology potential of lactobacilli through comparative genomics of 213 strains and associated genera.</title>
        <authorList>
            <person name="Sun Z."/>
            <person name="Harris H.M."/>
            <person name="McCann A."/>
            <person name="Guo C."/>
            <person name="Argimon S."/>
            <person name="Zhang W."/>
            <person name="Yang X."/>
            <person name="Jeffery I.B."/>
            <person name="Cooney J.C."/>
            <person name="Kagawa T.F."/>
            <person name="Liu W."/>
            <person name="Song Y."/>
            <person name="Salvetti E."/>
            <person name="Wrobel A."/>
            <person name="Rasinkangas P."/>
            <person name="Parkhill J."/>
            <person name="Rea M.C."/>
            <person name="O'Sullivan O."/>
            <person name="Ritari J."/>
            <person name="Douillard F.P."/>
            <person name="Paul Ross R."/>
            <person name="Yang R."/>
            <person name="Briner A.E."/>
            <person name="Felis G.E."/>
            <person name="de Vos W.M."/>
            <person name="Barrangou R."/>
            <person name="Klaenhammer T.R."/>
            <person name="Caufield P.W."/>
            <person name="Cui Y."/>
            <person name="Zhang H."/>
            <person name="O'Toole P.W."/>
        </authorList>
    </citation>
    <scope>NUCLEOTIDE SEQUENCE [LARGE SCALE GENOMIC DNA]</scope>
    <source>
        <strain evidence="1 2">DSM 23927</strain>
    </source>
</reference>
<sequence length="157" mass="17854">MKRSWVIGIIVAVIVVAGGGWFAYSQHQKQVDIDQHSAPYYSDTSKKGEIYGSGKDILNSYQIDQFYSIARGAIDSQVRKGLSDQLDNESLYVEKVKGKGRYYIEYVSKLDAGIIKRNFRTTFTAGLETADFRKSKTFNIYNFQSGLKDFVDEYDPD</sequence>
<evidence type="ECO:0000313" key="1">
    <source>
        <dbReference type="EMBL" id="KRM73045.1"/>
    </source>
</evidence>
<dbReference type="AlphaFoldDB" id="A0A0R2B1Y0"/>
<organism evidence="1 2">
    <name type="scientific">Lacticaseibacillus brantae DSM 23927</name>
    <dbReference type="NCBI Taxonomy" id="1423727"/>
    <lineage>
        <taxon>Bacteria</taxon>
        <taxon>Bacillati</taxon>
        <taxon>Bacillota</taxon>
        <taxon>Bacilli</taxon>
        <taxon>Lactobacillales</taxon>
        <taxon>Lactobacillaceae</taxon>
        <taxon>Lacticaseibacillus</taxon>
    </lineage>
</organism>
<dbReference type="STRING" id="1423727.FC34_GL000766"/>
<evidence type="ECO:0000313" key="2">
    <source>
        <dbReference type="Proteomes" id="UP000051672"/>
    </source>
</evidence>
<proteinExistence type="predicted"/>
<gene>
    <name evidence="1" type="ORF">FC34_GL000766</name>
</gene>
<protein>
    <submittedName>
        <fullName evidence="1">Uncharacterized protein</fullName>
    </submittedName>
</protein>